<proteinExistence type="predicted"/>
<organism evidence="2 3">
    <name type="scientific">Halocaridina rubra</name>
    <name type="common">Hawaiian red shrimp</name>
    <dbReference type="NCBI Taxonomy" id="373956"/>
    <lineage>
        <taxon>Eukaryota</taxon>
        <taxon>Metazoa</taxon>
        <taxon>Ecdysozoa</taxon>
        <taxon>Arthropoda</taxon>
        <taxon>Crustacea</taxon>
        <taxon>Multicrustacea</taxon>
        <taxon>Malacostraca</taxon>
        <taxon>Eumalacostraca</taxon>
        <taxon>Eucarida</taxon>
        <taxon>Decapoda</taxon>
        <taxon>Pleocyemata</taxon>
        <taxon>Caridea</taxon>
        <taxon>Atyoidea</taxon>
        <taxon>Atyidae</taxon>
        <taxon>Halocaridina</taxon>
    </lineage>
</organism>
<dbReference type="Pfam" id="PF22777">
    <property type="entry name" value="VKGC_lumenal_dom"/>
    <property type="match status" value="1"/>
</dbReference>
<evidence type="ECO:0000259" key="1">
    <source>
        <dbReference type="Pfam" id="PF22777"/>
    </source>
</evidence>
<comment type="caution">
    <text evidence="2">The sequence shown here is derived from an EMBL/GenBank/DDBJ whole genome shotgun (WGS) entry which is preliminary data.</text>
</comment>
<name>A0AAN8XBM8_HALRR</name>
<dbReference type="Proteomes" id="UP001381693">
    <property type="component" value="Unassembled WGS sequence"/>
</dbReference>
<evidence type="ECO:0000313" key="2">
    <source>
        <dbReference type="EMBL" id="KAK7075574.1"/>
    </source>
</evidence>
<dbReference type="InterPro" id="IPR007782">
    <property type="entry name" value="VKG_COase"/>
</dbReference>
<gene>
    <name evidence="2" type="ORF">SK128_021608</name>
</gene>
<protein>
    <recommendedName>
        <fullName evidence="1">Vitamin K-dependent gamma-carboxylase lumenal domain-containing protein</fullName>
    </recommendedName>
</protein>
<reference evidence="2 3" key="1">
    <citation type="submission" date="2023-11" db="EMBL/GenBank/DDBJ databases">
        <title>Halocaridina rubra genome assembly.</title>
        <authorList>
            <person name="Smith C."/>
        </authorList>
    </citation>
    <scope>NUCLEOTIDE SEQUENCE [LARGE SCALE GENOMIC DNA]</scope>
    <source>
        <strain evidence="2">EP-1</strain>
        <tissue evidence="2">Whole</tissue>
    </source>
</reference>
<dbReference type="GO" id="GO:0019842">
    <property type="term" value="F:vitamin binding"/>
    <property type="evidence" value="ECO:0007669"/>
    <property type="project" value="TreeGrafter"/>
</dbReference>
<dbReference type="PANTHER" id="PTHR12639">
    <property type="entry name" value="VITAMIN K-DEPENDENT GAMMA-CARBOXYLASE"/>
    <property type="match status" value="1"/>
</dbReference>
<feature type="non-terminal residue" evidence="2">
    <location>
        <position position="190"/>
    </location>
</feature>
<sequence>MPIFCDMSWPRSLVLTSKEYLRSIRNFFHSLIKMRLPLQVCKTKLINTSKVKKGCTMYVNSWICKNKKERMTLKENDSESQIAELDKSTATKVIKESLPSSLQRNPHCFYEDCDNSVTWQHRLTALLILLHLALQLFMPFSHFITKGYNTWTEGPYGYSWDMMVHSWDNLHIKITGVMRESQEKFYINPA</sequence>
<dbReference type="EMBL" id="JAXCGZ010010395">
    <property type="protein sequence ID" value="KAK7075574.1"/>
    <property type="molecule type" value="Genomic_DNA"/>
</dbReference>
<accession>A0AAN8XBM8</accession>
<dbReference type="GO" id="GO:0008488">
    <property type="term" value="F:gamma-glutamyl carboxylase activity"/>
    <property type="evidence" value="ECO:0007669"/>
    <property type="project" value="InterPro"/>
</dbReference>
<dbReference type="PANTHER" id="PTHR12639:SF6">
    <property type="entry name" value="VITAMIN K-DEPENDENT GAMMA-CARBOXYLASE"/>
    <property type="match status" value="1"/>
</dbReference>
<keyword evidence="3" id="KW-1185">Reference proteome</keyword>
<evidence type="ECO:0000313" key="3">
    <source>
        <dbReference type="Proteomes" id="UP001381693"/>
    </source>
</evidence>
<dbReference type="InterPro" id="IPR053935">
    <property type="entry name" value="VKGC_lumenal_dom"/>
</dbReference>
<feature type="domain" description="Vitamin K-dependent gamma-carboxylase lumenal" evidence="1">
    <location>
        <begin position="121"/>
        <end position="189"/>
    </location>
</feature>
<dbReference type="AlphaFoldDB" id="A0AAN8XBM8"/>